<keyword evidence="2 8" id="KW-0812">Transmembrane</keyword>
<dbReference type="EMBL" id="AB332433">
    <property type="protein sequence ID" value="BAF95842.1"/>
    <property type="molecule type" value="mRNA"/>
</dbReference>
<dbReference type="PRINTS" id="PR00237">
    <property type="entry name" value="GPCRRHODOPSN"/>
</dbReference>
<keyword evidence="5 9" id="KW-0472">Membrane</keyword>
<dbReference type="PROSITE" id="PS50262">
    <property type="entry name" value="G_PROTEIN_RECEP_F1_2"/>
    <property type="match status" value="1"/>
</dbReference>
<protein>
    <submittedName>
        <fullName evidence="11">Opsin</fullName>
    </submittedName>
</protein>
<dbReference type="GO" id="GO:0004930">
    <property type="term" value="F:G protein-coupled receptor activity"/>
    <property type="evidence" value="ECO:0007669"/>
    <property type="project" value="UniProtKB-KW"/>
</dbReference>
<keyword evidence="6 8" id="KW-0675">Receptor</keyword>
<evidence type="ECO:0000259" key="10">
    <source>
        <dbReference type="PROSITE" id="PS50262"/>
    </source>
</evidence>
<evidence type="ECO:0000256" key="7">
    <source>
        <dbReference type="ARBA" id="ARBA00023224"/>
    </source>
</evidence>
<evidence type="ECO:0000256" key="3">
    <source>
        <dbReference type="ARBA" id="ARBA00022989"/>
    </source>
</evidence>
<dbReference type="CDD" id="cd14969">
    <property type="entry name" value="7tmA_Opsins_type2_animals"/>
    <property type="match status" value="1"/>
</dbReference>
<reference evidence="11" key="1">
    <citation type="journal article" date="2008" name="Curr. Biol.">
        <title>Evolution and functional diversity of jellyfish opsins.</title>
        <authorList>
            <person name="Suga H."/>
            <person name="Schmid V."/>
            <person name="Gehring W.J."/>
        </authorList>
    </citation>
    <scope>NUCLEOTIDE SEQUENCE</scope>
</reference>
<evidence type="ECO:0000256" key="8">
    <source>
        <dbReference type="RuleBase" id="RU000688"/>
    </source>
</evidence>
<dbReference type="Pfam" id="PF00001">
    <property type="entry name" value="7tm_1"/>
    <property type="match status" value="1"/>
</dbReference>
<evidence type="ECO:0000313" key="11">
    <source>
        <dbReference type="EMBL" id="BAF95842.1"/>
    </source>
</evidence>
<evidence type="ECO:0000256" key="1">
    <source>
        <dbReference type="ARBA" id="ARBA00004141"/>
    </source>
</evidence>
<dbReference type="SUPFAM" id="SSF81321">
    <property type="entry name" value="Family A G protein-coupled receptor-like"/>
    <property type="match status" value="1"/>
</dbReference>
<comment type="similarity">
    <text evidence="8">Belongs to the G-protein coupled receptor 1 family.</text>
</comment>
<feature type="transmembrane region" description="Helical" evidence="9">
    <location>
        <begin position="225"/>
        <end position="251"/>
    </location>
</feature>
<dbReference type="InterPro" id="IPR000276">
    <property type="entry name" value="GPCR_Rhodpsn"/>
</dbReference>
<accession>A9CR54</accession>
<gene>
    <name evidence="11" type="primary">CropJ</name>
</gene>
<feature type="transmembrane region" description="Helical" evidence="9">
    <location>
        <begin position="6"/>
        <end position="28"/>
    </location>
</feature>
<feature type="transmembrane region" description="Helical" evidence="9">
    <location>
        <begin position="40"/>
        <end position="57"/>
    </location>
</feature>
<evidence type="ECO:0000256" key="4">
    <source>
        <dbReference type="ARBA" id="ARBA00023040"/>
    </source>
</evidence>
<proteinExistence type="evidence at transcript level"/>
<evidence type="ECO:0000256" key="5">
    <source>
        <dbReference type="ARBA" id="ARBA00023136"/>
    </source>
</evidence>
<keyword evidence="3 9" id="KW-1133">Transmembrane helix</keyword>
<dbReference type="PANTHER" id="PTHR24240">
    <property type="entry name" value="OPSIN"/>
    <property type="match status" value="1"/>
</dbReference>
<keyword evidence="7 8" id="KW-0807">Transducer</keyword>
<feature type="transmembrane region" description="Helical" evidence="9">
    <location>
        <begin position="77"/>
        <end position="98"/>
    </location>
</feature>
<dbReference type="PROSITE" id="PS00237">
    <property type="entry name" value="G_PROTEIN_RECEP_F1_1"/>
    <property type="match status" value="1"/>
</dbReference>
<dbReference type="InterPro" id="IPR050125">
    <property type="entry name" value="GPCR_opsins"/>
</dbReference>
<comment type="subcellular location">
    <subcellularLocation>
        <location evidence="1">Membrane</location>
        <topology evidence="1">Multi-pass membrane protein</topology>
    </subcellularLocation>
</comment>
<organism evidence="11">
    <name type="scientific">Cladonema radiatum</name>
    <dbReference type="NCBI Taxonomy" id="264074"/>
    <lineage>
        <taxon>Eukaryota</taxon>
        <taxon>Metazoa</taxon>
        <taxon>Cnidaria</taxon>
        <taxon>Hydrozoa</taxon>
        <taxon>Hydroidolina</taxon>
        <taxon>Anthoathecata</taxon>
        <taxon>Capitata</taxon>
        <taxon>Cladonematidae</taxon>
        <taxon>Cladonema</taxon>
    </lineage>
</organism>
<dbReference type="GO" id="GO:0016020">
    <property type="term" value="C:membrane"/>
    <property type="evidence" value="ECO:0007669"/>
    <property type="project" value="UniProtKB-SubCell"/>
</dbReference>
<feature type="transmembrane region" description="Helical" evidence="9">
    <location>
        <begin position="263"/>
        <end position="282"/>
    </location>
</feature>
<feature type="domain" description="G-protein coupled receptors family 1 profile" evidence="10">
    <location>
        <begin position="20"/>
        <end position="278"/>
    </location>
</feature>
<keyword evidence="4 8" id="KW-0297">G-protein coupled receptor</keyword>
<feature type="transmembrane region" description="Helical" evidence="9">
    <location>
        <begin position="169"/>
        <end position="190"/>
    </location>
</feature>
<evidence type="ECO:0000256" key="6">
    <source>
        <dbReference type="ARBA" id="ARBA00023170"/>
    </source>
</evidence>
<evidence type="ECO:0000256" key="9">
    <source>
        <dbReference type="SAM" id="Phobius"/>
    </source>
</evidence>
<feature type="transmembrane region" description="Helical" evidence="9">
    <location>
        <begin position="119"/>
        <end position="137"/>
    </location>
</feature>
<dbReference type="InterPro" id="IPR017452">
    <property type="entry name" value="GPCR_Rhodpsn_7TM"/>
</dbReference>
<dbReference type="AlphaFoldDB" id="A9CR54"/>
<dbReference type="Gene3D" id="1.20.1070.10">
    <property type="entry name" value="Rhodopsin 7-helix transmembrane proteins"/>
    <property type="match status" value="1"/>
</dbReference>
<sequence length="303" mass="33511">MFNAGLVIGVVIAIGFSCFLNLLVVIGMLKKSTPLSLRDILLVSLSVADFCQTGLGYTTELYGHLSDDYSPIFLCRASGFAVTFTALVAITHLMALAVERYLSLVHALKAHEFFSEPKRALYFIIPAWIWGLFWSGAPLLKWGGYEREPHAPHRCSVVLAEKTPDVLSYSYGLLIACFAFPVLVITWCCFRVQRELKGMTDRSKEIAGQESAITAATQKAEKQHFIMICCVVIAFFIAWTPYAGCVVYFTLVGNLPANLMSTSAFFAKFSVLANPIIYAIFYKDFRRSVKAMLCGDSAVAPSE</sequence>
<evidence type="ECO:0000256" key="2">
    <source>
        <dbReference type="ARBA" id="ARBA00022692"/>
    </source>
</evidence>
<name>A9CR54_9CNID</name>